<dbReference type="SUPFAM" id="SSF54637">
    <property type="entry name" value="Thioesterase/thiol ester dehydrase-isomerase"/>
    <property type="match status" value="2"/>
</dbReference>
<feature type="domain" description="Acyl-CoA thioesterase-like N-terminal HotDog" evidence="4">
    <location>
        <begin position="120"/>
        <end position="202"/>
    </location>
</feature>
<feature type="non-terminal residue" evidence="6">
    <location>
        <position position="1"/>
    </location>
</feature>
<evidence type="ECO:0000256" key="3">
    <source>
        <dbReference type="SAM" id="MobiDB-lite"/>
    </source>
</evidence>
<dbReference type="GO" id="GO:0006637">
    <property type="term" value="P:acyl-CoA metabolic process"/>
    <property type="evidence" value="ECO:0007669"/>
    <property type="project" value="InterPro"/>
</dbReference>
<dbReference type="EMBL" id="JANIIK010000046">
    <property type="protein sequence ID" value="KAJ3603266.1"/>
    <property type="molecule type" value="Genomic_DNA"/>
</dbReference>
<evidence type="ECO:0000259" key="5">
    <source>
        <dbReference type="Pfam" id="PF20789"/>
    </source>
</evidence>
<keyword evidence="2" id="KW-0378">Hydrolase</keyword>
<protein>
    <recommendedName>
        <fullName evidence="8">Acyl-CoA thioesterase 8</fullName>
    </recommendedName>
</protein>
<reference evidence="6" key="1">
    <citation type="submission" date="2022-07" db="EMBL/GenBank/DDBJ databases">
        <title>Chromosome-level genome of Muraenolepis orangiensis.</title>
        <authorList>
            <person name="Kim J."/>
        </authorList>
    </citation>
    <scope>NUCLEOTIDE SEQUENCE</scope>
    <source>
        <strain evidence="6">KU_S4_2022</strain>
        <tissue evidence="6">Muscle</tissue>
    </source>
</reference>
<dbReference type="Pfam" id="PF13622">
    <property type="entry name" value="4HBT_3"/>
    <property type="match status" value="1"/>
</dbReference>
<comment type="similarity">
    <text evidence="1">Belongs to the C/M/P thioester hydrolase family.</text>
</comment>
<dbReference type="GO" id="GO:0005782">
    <property type="term" value="C:peroxisomal matrix"/>
    <property type="evidence" value="ECO:0007669"/>
    <property type="project" value="UniProtKB-SubCell"/>
</dbReference>
<feature type="region of interest" description="Disordered" evidence="3">
    <location>
        <begin position="19"/>
        <end position="39"/>
    </location>
</feature>
<evidence type="ECO:0000256" key="2">
    <source>
        <dbReference type="ARBA" id="ARBA00022801"/>
    </source>
</evidence>
<dbReference type="GO" id="GO:0047617">
    <property type="term" value="F:fatty acyl-CoA hydrolase activity"/>
    <property type="evidence" value="ECO:0007669"/>
    <property type="project" value="InterPro"/>
</dbReference>
<dbReference type="GO" id="GO:0009062">
    <property type="term" value="P:fatty acid catabolic process"/>
    <property type="evidence" value="ECO:0007669"/>
    <property type="project" value="TreeGrafter"/>
</dbReference>
<dbReference type="CDD" id="cd03445">
    <property type="entry name" value="Thioesterase_II_repeat2"/>
    <property type="match status" value="1"/>
</dbReference>
<proteinExistence type="inferred from homology"/>
<sequence length="341" mass="38480">PQAKVKSIKWCRWDEDRCRDPKHRRSAPWNPLGGTRSVGTRSVELAPRNPLRGTRSVGTRSVRNEPSLCAGSALLMTCAKHQMNLSRTRTMSRDLKSVLVTTVLQLEEIDVGLYRGKNYWVPLSRRLFGGQIIGQALVAAAQSVDDHLFAHSLHCYFVRAGDPGIPVLYKVDGIRDGRSFCVRSVKAIQHGEPILVLQASFHMDQPSSLQHQFSMPEFSREVTTEPKRMFWVRARGHIGEGNMKLHGCVAAYISDFSFLGTMLTPYAVKRVKMMASLDHAMWFHNTFRTDEWMLYEVESPWAGGSRGLVQGRLWRRDGVLAASCSQEGLIRLKASKEQSKL</sequence>
<name>A0A9Q0INF1_9TELE</name>
<comment type="caution">
    <text evidence="6">The sequence shown here is derived from an EMBL/GenBank/DDBJ whole genome shotgun (WGS) entry which is preliminary data.</text>
</comment>
<dbReference type="InterPro" id="IPR029069">
    <property type="entry name" value="HotDog_dom_sf"/>
</dbReference>
<keyword evidence="7" id="KW-1185">Reference proteome</keyword>
<dbReference type="InterPro" id="IPR003703">
    <property type="entry name" value="Acyl_CoA_thio"/>
</dbReference>
<evidence type="ECO:0000313" key="6">
    <source>
        <dbReference type="EMBL" id="KAJ3603266.1"/>
    </source>
</evidence>
<organism evidence="6 7">
    <name type="scientific">Muraenolepis orangiensis</name>
    <name type="common">Patagonian moray cod</name>
    <dbReference type="NCBI Taxonomy" id="630683"/>
    <lineage>
        <taxon>Eukaryota</taxon>
        <taxon>Metazoa</taxon>
        <taxon>Chordata</taxon>
        <taxon>Craniata</taxon>
        <taxon>Vertebrata</taxon>
        <taxon>Euteleostomi</taxon>
        <taxon>Actinopterygii</taxon>
        <taxon>Neopterygii</taxon>
        <taxon>Teleostei</taxon>
        <taxon>Neoteleostei</taxon>
        <taxon>Acanthomorphata</taxon>
        <taxon>Zeiogadaria</taxon>
        <taxon>Gadariae</taxon>
        <taxon>Gadiformes</taxon>
        <taxon>Muraenolepidoidei</taxon>
        <taxon>Muraenolepididae</taxon>
        <taxon>Muraenolepis</taxon>
    </lineage>
</organism>
<evidence type="ECO:0000313" key="7">
    <source>
        <dbReference type="Proteomes" id="UP001148018"/>
    </source>
</evidence>
<dbReference type="InterPro" id="IPR049449">
    <property type="entry name" value="TesB_ACOT8-like_N"/>
</dbReference>
<dbReference type="PANTHER" id="PTHR11066">
    <property type="entry name" value="ACYL-COA THIOESTERASE"/>
    <property type="match status" value="1"/>
</dbReference>
<feature type="domain" description="Acyl-CoA thioesterase-like C-terminal" evidence="5">
    <location>
        <begin position="215"/>
        <end position="330"/>
    </location>
</feature>
<dbReference type="OrthoDB" id="68328at2759"/>
<dbReference type="PANTHER" id="PTHR11066:SF34">
    <property type="entry name" value="ACYL-COENZYME A THIOESTERASE 8"/>
    <property type="match status" value="1"/>
</dbReference>
<gene>
    <name evidence="6" type="ORF">NHX12_031008</name>
</gene>
<dbReference type="InterPro" id="IPR049450">
    <property type="entry name" value="ACOT8-like_C"/>
</dbReference>
<dbReference type="InterPro" id="IPR042171">
    <property type="entry name" value="Acyl-CoA_hotdog"/>
</dbReference>
<evidence type="ECO:0000256" key="1">
    <source>
        <dbReference type="ARBA" id="ARBA00006538"/>
    </source>
</evidence>
<dbReference type="Proteomes" id="UP001148018">
    <property type="component" value="Unassembled WGS sequence"/>
</dbReference>
<dbReference type="AlphaFoldDB" id="A0A9Q0INF1"/>
<evidence type="ECO:0008006" key="8">
    <source>
        <dbReference type="Google" id="ProtNLM"/>
    </source>
</evidence>
<dbReference type="Pfam" id="PF20789">
    <property type="entry name" value="4HBT_3C"/>
    <property type="match status" value="1"/>
</dbReference>
<dbReference type="CDD" id="cd03444">
    <property type="entry name" value="Thioesterase_II_repeat1"/>
    <property type="match status" value="1"/>
</dbReference>
<evidence type="ECO:0000259" key="4">
    <source>
        <dbReference type="Pfam" id="PF13622"/>
    </source>
</evidence>
<dbReference type="Gene3D" id="2.40.160.210">
    <property type="entry name" value="Acyl-CoA thioesterase, double hotdog domain"/>
    <property type="match status" value="2"/>
</dbReference>
<accession>A0A9Q0INF1</accession>